<evidence type="ECO:0000256" key="5">
    <source>
        <dbReference type="ARBA" id="ARBA00022833"/>
    </source>
</evidence>
<sequence length="315" mass="34353">MTSSSPLPIKTYALTSPSLPELASLLTKSLPSHFQDVSASVVPCPDLRQSPFHLAAAGLCGDEKIADIGGPPYLHPLPDFTKKYSFPELAKVLDMSPDRGFMLGAGAGPFHVVGRNSELMPNISYEGEKVRNLTKYAKVNEQGGCTCGPVPGNSTDFALMANLFCSDGSPGDVLKIIAKTRTSKENFTSAIQSILKREYSDRPVSLGGIFLIRKGKAMLHVMPDFSKEPLHQDQMKEWLKFYEVEAPLVCLSTFHSHDPGLALRMEHTHCFGGDGGGEGDGGHYHFDTTPEEVEYEAYFNTAKVVYRVDQPPVEG</sequence>
<dbReference type="CDD" id="cd17298">
    <property type="entry name" value="DUF1907"/>
    <property type="match status" value="1"/>
</dbReference>
<evidence type="ECO:0000256" key="3">
    <source>
        <dbReference type="ARBA" id="ARBA00022723"/>
    </source>
</evidence>
<proteinExistence type="predicted"/>
<keyword evidence="3" id="KW-0479">Metal-binding</keyword>
<keyword evidence="9" id="KW-1185">Reference proteome</keyword>
<dbReference type="Pfam" id="PF08925">
    <property type="entry name" value="DUF1907"/>
    <property type="match status" value="1"/>
</dbReference>
<dbReference type="GO" id="GO:0016788">
    <property type="term" value="F:hydrolase activity, acting on ester bonds"/>
    <property type="evidence" value="ECO:0007669"/>
    <property type="project" value="TreeGrafter"/>
</dbReference>
<dbReference type="SMART" id="SM01168">
    <property type="entry name" value="DUF1907"/>
    <property type="match status" value="1"/>
</dbReference>
<accession>A0A2J6R5X4</accession>
<dbReference type="PANTHER" id="PTHR13204:SF1">
    <property type="entry name" value="ESTER HYDROLASE C11ORF54"/>
    <property type="match status" value="1"/>
</dbReference>
<organism evidence="8 9">
    <name type="scientific">Hyaloscypha variabilis (strain UAMH 11265 / GT02V1 / F)</name>
    <name type="common">Meliniomyces variabilis</name>
    <dbReference type="NCBI Taxonomy" id="1149755"/>
    <lineage>
        <taxon>Eukaryota</taxon>
        <taxon>Fungi</taxon>
        <taxon>Dikarya</taxon>
        <taxon>Ascomycota</taxon>
        <taxon>Pezizomycotina</taxon>
        <taxon>Leotiomycetes</taxon>
        <taxon>Helotiales</taxon>
        <taxon>Hyaloscyphaceae</taxon>
        <taxon>Hyaloscypha</taxon>
        <taxon>Hyaloscypha variabilis</taxon>
    </lineage>
</organism>
<keyword evidence="4" id="KW-0378">Hydrolase</keyword>
<dbReference type="GO" id="GO:0005634">
    <property type="term" value="C:nucleus"/>
    <property type="evidence" value="ECO:0007669"/>
    <property type="project" value="UniProtKB-SubCell"/>
</dbReference>
<name>A0A2J6R5X4_HYAVF</name>
<dbReference type="PANTHER" id="PTHR13204">
    <property type="entry name" value="PTD012 PROTEIN"/>
    <property type="match status" value="1"/>
</dbReference>
<evidence type="ECO:0000256" key="2">
    <source>
        <dbReference type="ARBA" id="ARBA00011245"/>
    </source>
</evidence>
<evidence type="ECO:0000256" key="4">
    <source>
        <dbReference type="ARBA" id="ARBA00022801"/>
    </source>
</evidence>
<evidence type="ECO:0000313" key="8">
    <source>
        <dbReference type="EMBL" id="PMD33921.1"/>
    </source>
</evidence>
<protein>
    <submittedName>
        <fullName evidence="8">DUF1907-domain-containing protein</fullName>
    </submittedName>
</protein>
<evidence type="ECO:0000259" key="7">
    <source>
        <dbReference type="SMART" id="SM01168"/>
    </source>
</evidence>
<comment type="subunit">
    <text evidence="2">Monomer.</text>
</comment>
<dbReference type="SUPFAM" id="SSF117856">
    <property type="entry name" value="AF0104/ALDC/Ptd012-like"/>
    <property type="match status" value="1"/>
</dbReference>
<dbReference type="OrthoDB" id="5119241at2759"/>
<dbReference type="InterPro" id="IPR015021">
    <property type="entry name" value="C11orf54_DUF1907"/>
</dbReference>
<reference evidence="8 9" key="1">
    <citation type="submission" date="2016-04" db="EMBL/GenBank/DDBJ databases">
        <title>A degradative enzymes factory behind the ericoid mycorrhizal symbiosis.</title>
        <authorList>
            <consortium name="DOE Joint Genome Institute"/>
            <person name="Martino E."/>
            <person name="Morin E."/>
            <person name="Grelet G."/>
            <person name="Kuo A."/>
            <person name="Kohler A."/>
            <person name="Daghino S."/>
            <person name="Barry K."/>
            <person name="Choi C."/>
            <person name="Cichocki N."/>
            <person name="Clum A."/>
            <person name="Copeland A."/>
            <person name="Hainaut M."/>
            <person name="Haridas S."/>
            <person name="Labutti K."/>
            <person name="Lindquist E."/>
            <person name="Lipzen A."/>
            <person name="Khouja H.-R."/>
            <person name="Murat C."/>
            <person name="Ohm R."/>
            <person name="Olson A."/>
            <person name="Spatafora J."/>
            <person name="Veneault-Fourrey C."/>
            <person name="Henrissat B."/>
            <person name="Grigoriev I."/>
            <person name="Martin F."/>
            <person name="Perotto S."/>
        </authorList>
    </citation>
    <scope>NUCLEOTIDE SEQUENCE [LARGE SCALE GENOMIC DNA]</scope>
    <source>
        <strain evidence="8 9">F</strain>
    </source>
</reference>
<dbReference type="GO" id="GO:0008270">
    <property type="term" value="F:zinc ion binding"/>
    <property type="evidence" value="ECO:0007669"/>
    <property type="project" value="TreeGrafter"/>
</dbReference>
<gene>
    <name evidence="8" type="ORF">L207DRAFT_517943</name>
</gene>
<dbReference type="Proteomes" id="UP000235786">
    <property type="component" value="Unassembled WGS sequence"/>
</dbReference>
<dbReference type="AlphaFoldDB" id="A0A2J6R5X4"/>
<dbReference type="EMBL" id="KZ613955">
    <property type="protein sequence ID" value="PMD33921.1"/>
    <property type="molecule type" value="Genomic_DNA"/>
</dbReference>
<evidence type="ECO:0000256" key="1">
    <source>
        <dbReference type="ARBA" id="ARBA00004123"/>
    </source>
</evidence>
<evidence type="ECO:0000313" key="9">
    <source>
        <dbReference type="Proteomes" id="UP000235786"/>
    </source>
</evidence>
<evidence type="ECO:0000256" key="6">
    <source>
        <dbReference type="ARBA" id="ARBA00023242"/>
    </source>
</evidence>
<comment type="subcellular location">
    <subcellularLocation>
        <location evidence="1">Nucleus</location>
    </subcellularLocation>
</comment>
<keyword evidence="6" id="KW-0539">Nucleus</keyword>
<keyword evidence="5" id="KW-0862">Zinc</keyword>
<feature type="domain" description="DUF1907" evidence="7">
    <location>
        <begin position="25"/>
        <end position="308"/>
    </location>
</feature>